<sequence length="752" mass="81726">MMPSPLGSQLSLTAPDETTPMSSSEPVASSSTSGAVLALSRPSTGRPAGWHPILHASNQVVLYNPTSHALDIRHRHTRDVYPYPRPEIDSPRPPQCPYCSQPLPPDFDFGIDLDAADEEFPERTARDPEYFQLLAIANETSSRPSSPGPSPALTGGETGEGEGAGAFRADAMAEGYFKAFFVEECKLGMGANGSVFLCQHKLDGNALGHFAIKKIAVGESHAYLLQTLREVRLLERLHHPNIITYHHAWLESCRFSAFGPPVPTLHVLMQWAEGGSLDDFIDLRLGRATHLPRPPPPPRHPHTRSHSRSSSRSRSRSRSPTPTRPKPTDDEDPNSRSARIRAFRAAKAAPGAAKRAEPESRRSGRMTAVHLLSAEEVRALFGDVAEGLGFLHAKAILHLDLKPGNVLLTWDEDQDKRLIPRAMLSDFGTSRDMLHTTRARSGNTGTLEYTAPETLPAPHTGRLQPTDSKADLWSLGMILHKLLFFRLPYRYAAAGDENGEASAHAQDLEEGEKMERLEREIQTYPGFKTTPALVAAFEARRLPRAYLVLLESLLSVNPAARPTCERVLSAIREGRLDPVQPTTNSNNAGTLISVPRRPAPESKSDSPPRSPAAPWSRSSSESKGGTPASPLLEQIEHFEHTPRVQRLLMGDAGVSVDRAGTVTLSAGPVGRFLVPRGVWVRTCKAAVLVGKMLSMGSICANSTPRPIAVLVLAVAAALDTCIDELWVCAALGVFHVLFLRFGCAAGACCLDM</sequence>
<keyword evidence="14" id="KW-1185">Reference proteome</keyword>
<evidence type="ECO:0000259" key="12">
    <source>
        <dbReference type="PROSITE" id="PS50011"/>
    </source>
</evidence>
<feature type="compositionally biased region" description="Basic residues" evidence="11">
    <location>
        <begin position="299"/>
        <end position="317"/>
    </location>
</feature>
<proteinExistence type="inferred from homology"/>
<feature type="compositionally biased region" description="Low complexity" evidence="11">
    <location>
        <begin position="22"/>
        <end position="33"/>
    </location>
</feature>
<evidence type="ECO:0000256" key="2">
    <source>
        <dbReference type="ARBA" id="ARBA00022527"/>
    </source>
</evidence>
<evidence type="ECO:0000256" key="6">
    <source>
        <dbReference type="ARBA" id="ARBA00022840"/>
    </source>
</evidence>
<evidence type="ECO:0000256" key="7">
    <source>
        <dbReference type="ARBA" id="ARBA00037982"/>
    </source>
</evidence>
<dbReference type="AlphaFoldDB" id="A0A166LYD6"/>
<keyword evidence="4 10" id="KW-0547">Nucleotide-binding</keyword>
<name>A0A166LYD6_9AGAM</name>
<dbReference type="PANTHER" id="PTHR11042:SF138">
    <property type="entry name" value="SERINE_THREONINE-PROTEIN KINASE IKS1-RELATED"/>
    <property type="match status" value="1"/>
</dbReference>
<accession>A0A166LYD6</accession>
<keyword evidence="6 10" id="KW-0067">ATP-binding</keyword>
<reference evidence="13 14" key="1">
    <citation type="journal article" date="2016" name="Mol. Biol. Evol.">
        <title>Comparative Genomics of Early-Diverging Mushroom-Forming Fungi Provides Insights into the Origins of Lignocellulose Decay Capabilities.</title>
        <authorList>
            <person name="Nagy L.G."/>
            <person name="Riley R."/>
            <person name="Tritt A."/>
            <person name="Adam C."/>
            <person name="Daum C."/>
            <person name="Floudas D."/>
            <person name="Sun H."/>
            <person name="Yadav J.S."/>
            <person name="Pangilinan J."/>
            <person name="Larsson K.H."/>
            <person name="Matsuura K."/>
            <person name="Barry K."/>
            <person name="Labutti K."/>
            <person name="Kuo R."/>
            <person name="Ohm R.A."/>
            <person name="Bhattacharya S.S."/>
            <person name="Shirouzu T."/>
            <person name="Yoshinaga Y."/>
            <person name="Martin F.M."/>
            <person name="Grigoriev I.V."/>
            <person name="Hibbett D.S."/>
        </authorList>
    </citation>
    <scope>NUCLEOTIDE SEQUENCE [LARGE SCALE GENOMIC DNA]</scope>
    <source>
        <strain evidence="13 14">CBS 109695</strain>
    </source>
</reference>
<dbReference type="Pfam" id="PF00069">
    <property type="entry name" value="Pkinase"/>
    <property type="match status" value="2"/>
</dbReference>
<feature type="region of interest" description="Disordered" evidence="11">
    <location>
        <begin position="1"/>
        <end position="43"/>
    </location>
</feature>
<feature type="compositionally biased region" description="Polar residues" evidence="11">
    <location>
        <begin position="1"/>
        <end position="12"/>
    </location>
</feature>
<evidence type="ECO:0000256" key="5">
    <source>
        <dbReference type="ARBA" id="ARBA00022777"/>
    </source>
</evidence>
<dbReference type="EC" id="2.7.11.1" evidence="1"/>
<dbReference type="Gene3D" id="3.30.200.20">
    <property type="entry name" value="Phosphorylase Kinase, domain 1"/>
    <property type="match status" value="1"/>
</dbReference>
<dbReference type="PANTHER" id="PTHR11042">
    <property type="entry name" value="EUKARYOTIC TRANSLATION INITIATION FACTOR 2-ALPHA KINASE EIF2-ALPHA KINASE -RELATED"/>
    <property type="match status" value="1"/>
</dbReference>
<comment type="catalytic activity">
    <reaction evidence="8">
        <text>L-threonyl-[protein] + ATP = O-phospho-L-threonyl-[protein] + ADP + H(+)</text>
        <dbReference type="Rhea" id="RHEA:46608"/>
        <dbReference type="Rhea" id="RHEA-COMP:11060"/>
        <dbReference type="Rhea" id="RHEA-COMP:11605"/>
        <dbReference type="ChEBI" id="CHEBI:15378"/>
        <dbReference type="ChEBI" id="CHEBI:30013"/>
        <dbReference type="ChEBI" id="CHEBI:30616"/>
        <dbReference type="ChEBI" id="CHEBI:61977"/>
        <dbReference type="ChEBI" id="CHEBI:456216"/>
        <dbReference type="EC" id="2.7.11.1"/>
    </reaction>
</comment>
<dbReference type="SUPFAM" id="SSF56112">
    <property type="entry name" value="Protein kinase-like (PK-like)"/>
    <property type="match status" value="1"/>
</dbReference>
<evidence type="ECO:0000313" key="14">
    <source>
        <dbReference type="Proteomes" id="UP000076532"/>
    </source>
</evidence>
<evidence type="ECO:0000256" key="9">
    <source>
        <dbReference type="ARBA" id="ARBA00048679"/>
    </source>
</evidence>
<dbReference type="Proteomes" id="UP000076532">
    <property type="component" value="Unassembled WGS sequence"/>
</dbReference>
<feature type="region of interest" description="Disordered" evidence="11">
    <location>
        <begin position="577"/>
        <end position="629"/>
    </location>
</feature>
<dbReference type="InterPro" id="IPR050339">
    <property type="entry name" value="CC_SR_Kinase"/>
</dbReference>
<dbReference type="InterPro" id="IPR000719">
    <property type="entry name" value="Prot_kinase_dom"/>
</dbReference>
<comment type="catalytic activity">
    <reaction evidence="9">
        <text>L-seryl-[protein] + ATP = O-phospho-L-seryl-[protein] + ADP + H(+)</text>
        <dbReference type="Rhea" id="RHEA:17989"/>
        <dbReference type="Rhea" id="RHEA-COMP:9863"/>
        <dbReference type="Rhea" id="RHEA-COMP:11604"/>
        <dbReference type="ChEBI" id="CHEBI:15378"/>
        <dbReference type="ChEBI" id="CHEBI:29999"/>
        <dbReference type="ChEBI" id="CHEBI:30616"/>
        <dbReference type="ChEBI" id="CHEBI:83421"/>
        <dbReference type="ChEBI" id="CHEBI:456216"/>
        <dbReference type="EC" id="2.7.11.1"/>
    </reaction>
</comment>
<evidence type="ECO:0000256" key="1">
    <source>
        <dbReference type="ARBA" id="ARBA00012513"/>
    </source>
</evidence>
<evidence type="ECO:0000256" key="4">
    <source>
        <dbReference type="ARBA" id="ARBA00022741"/>
    </source>
</evidence>
<feature type="compositionally biased region" description="Polar residues" evidence="11">
    <location>
        <begin position="580"/>
        <end position="590"/>
    </location>
</feature>
<evidence type="ECO:0000256" key="3">
    <source>
        <dbReference type="ARBA" id="ARBA00022679"/>
    </source>
</evidence>
<evidence type="ECO:0000256" key="10">
    <source>
        <dbReference type="PROSITE-ProRule" id="PRU10141"/>
    </source>
</evidence>
<dbReference type="GO" id="GO:0005634">
    <property type="term" value="C:nucleus"/>
    <property type="evidence" value="ECO:0007669"/>
    <property type="project" value="TreeGrafter"/>
</dbReference>
<protein>
    <recommendedName>
        <fullName evidence="1">non-specific serine/threonine protein kinase</fullName>
        <ecNumber evidence="1">2.7.11.1</ecNumber>
    </recommendedName>
</protein>
<keyword evidence="2" id="KW-0723">Serine/threonine-protein kinase</keyword>
<feature type="region of interest" description="Disordered" evidence="11">
    <location>
        <begin position="443"/>
        <end position="463"/>
    </location>
</feature>
<evidence type="ECO:0000256" key="8">
    <source>
        <dbReference type="ARBA" id="ARBA00047899"/>
    </source>
</evidence>
<feature type="compositionally biased region" description="Low complexity" evidence="11">
    <location>
        <begin position="612"/>
        <end position="623"/>
    </location>
</feature>
<keyword evidence="3" id="KW-0808">Transferase</keyword>
<dbReference type="PROSITE" id="PS00108">
    <property type="entry name" value="PROTEIN_KINASE_ST"/>
    <property type="match status" value="1"/>
</dbReference>
<gene>
    <name evidence="13" type="ORF">FIBSPDRAFT_1042900</name>
</gene>
<dbReference type="PROSITE" id="PS00107">
    <property type="entry name" value="PROTEIN_KINASE_ATP"/>
    <property type="match status" value="1"/>
</dbReference>
<keyword evidence="5" id="KW-0418">Kinase</keyword>
<comment type="similarity">
    <text evidence="7">Belongs to the protein kinase superfamily. Ser/Thr protein kinase family. GCN2 subfamily.</text>
</comment>
<dbReference type="FunFam" id="3.30.200.20:FF:000306">
    <property type="entry name" value="IKS protein kinase"/>
    <property type="match status" value="1"/>
</dbReference>
<dbReference type="GO" id="GO:0005524">
    <property type="term" value="F:ATP binding"/>
    <property type="evidence" value="ECO:0007669"/>
    <property type="project" value="UniProtKB-UniRule"/>
</dbReference>
<feature type="region of interest" description="Disordered" evidence="11">
    <location>
        <begin position="287"/>
        <end position="364"/>
    </location>
</feature>
<feature type="domain" description="Protein kinase" evidence="12">
    <location>
        <begin position="181"/>
        <end position="576"/>
    </location>
</feature>
<dbReference type="STRING" id="436010.A0A166LYD6"/>
<dbReference type="Gene3D" id="1.10.510.10">
    <property type="entry name" value="Transferase(Phosphotransferase) domain 1"/>
    <property type="match status" value="1"/>
</dbReference>
<feature type="region of interest" description="Disordered" evidence="11">
    <location>
        <begin position="140"/>
        <end position="163"/>
    </location>
</feature>
<dbReference type="InterPro" id="IPR017441">
    <property type="entry name" value="Protein_kinase_ATP_BS"/>
</dbReference>
<dbReference type="EMBL" id="KV417532">
    <property type="protein sequence ID" value="KZP23449.1"/>
    <property type="molecule type" value="Genomic_DNA"/>
</dbReference>
<dbReference type="SMART" id="SM00220">
    <property type="entry name" value="S_TKc"/>
    <property type="match status" value="1"/>
</dbReference>
<feature type="binding site" evidence="10">
    <location>
        <position position="214"/>
    </location>
    <ligand>
        <name>ATP</name>
        <dbReference type="ChEBI" id="CHEBI:30616"/>
    </ligand>
</feature>
<dbReference type="GO" id="GO:0005737">
    <property type="term" value="C:cytoplasm"/>
    <property type="evidence" value="ECO:0007669"/>
    <property type="project" value="TreeGrafter"/>
</dbReference>
<organism evidence="13 14">
    <name type="scientific">Athelia psychrophila</name>
    <dbReference type="NCBI Taxonomy" id="1759441"/>
    <lineage>
        <taxon>Eukaryota</taxon>
        <taxon>Fungi</taxon>
        <taxon>Dikarya</taxon>
        <taxon>Basidiomycota</taxon>
        <taxon>Agaricomycotina</taxon>
        <taxon>Agaricomycetes</taxon>
        <taxon>Agaricomycetidae</taxon>
        <taxon>Atheliales</taxon>
        <taxon>Atheliaceae</taxon>
        <taxon>Athelia</taxon>
    </lineage>
</organism>
<evidence type="ECO:0000313" key="13">
    <source>
        <dbReference type="EMBL" id="KZP23449.1"/>
    </source>
</evidence>
<dbReference type="OrthoDB" id="1405469at2759"/>
<dbReference type="InterPro" id="IPR008271">
    <property type="entry name" value="Ser/Thr_kinase_AS"/>
</dbReference>
<dbReference type="PROSITE" id="PS50011">
    <property type="entry name" value="PROTEIN_KINASE_DOM"/>
    <property type="match status" value="1"/>
</dbReference>
<dbReference type="InterPro" id="IPR011009">
    <property type="entry name" value="Kinase-like_dom_sf"/>
</dbReference>
<evidence type="ECO:0000256" key="11">
    <source>
        <dbReference type="SAM" id="MobiDB-lite"/>
    </source>
</evidence>
<dbReference type="GO" id="GO:0004674">
    <property type="term" value="F:protein serine/threonine kinase activity"/>
    <property type="evidence" value="ECO:0007669"/>
    <property type="project" value="UniProtKB-KW"/>
</dbReference>